<reference evidence="2 3" key="1">
    <citation type="submission" date="2021-01" db="EMBL/GenBank/DDBJ databases">
        <title>Whole genome shotgun sequence of Actinoplanes durhamensis NBRC 14914.</title>
        <authorList>
            <person name="Komaki H."/>
            <person name="Tamura T."/>
        </authorList>
    </citation>
    <scope>NUCLEOTIDE SEQUENCE [LARGE SCALE GENOMIC DNA]</scope>
    <source>
        <strain evidence="2 3">NBRC 14914</strain>
    </source>
</reference>
<gene>
    <name evidence="2" type="ORF">Adu01nite_60550</name>
</gene>
<feature type="transmembrane region" description="Helical" evidence="1">
    <location>
        <begin position="137"/>
        <end position="154"/>
    </location>
</feature>
<accession>A0ABQ3Z4H0</accession>
<feature type="transmembrane region" description="Helical" evidence="1">
    <location>
        <begin position="12"/>
        <end position="32"/>
    </location>
</feature>
<evidence type="ECO:0000256" key="1">
    <source>
        <dbReference type="SAM" id="Phobius"/>
    </source>
</evidence>
<proteinExistence type="predicted"/>
<keyword evidence="3" id="KW-1185">Reference proteome</keyword>
<feature type="transmembrane region" description="Helical" evidence="1">
    <location>
        <begin position="78"/>
        <end position="99"/>
    </location>
</feature>
<comment type="caution">
    <text evidence="2">The sequence shown here is derived from an EMBL/GenBank/DDBJ whole genome shotgun (WGS) entry which is preliminary data.</text>
</comment>
<feature type="transmembrane region" description="Helical" evidence="1">
    <location>
        <begin position="174"/>
        <end position="194"/>
    </location>
</feature>
<evidence type="ECO:0000313" key="3">
    <source>
        <dbReference type="Proteomes" id="UP000637628"/>
    </source>
</evidence>
<keyword evidence="1" id="KW-0812">Transmembrane</keyword>
<evidence type="ECO:0000313" key="2">
    <source>
        <dbReference type="EMBL" id="GIE04705.1"/>
    </source>
</evidence>
<sequence length="201" mass="21699">MTTLLRSELYRMATIRSSWVSIALFGFLAAAFGILDAHFWALFAALGAFGIAALTIAQHHQHRTIALLYLARPNRLTVLFAQVITTVLVSEVFAVLTGITVRLKDGNGQIFTNTLIVVPVMAVFAAAVASIVRRASWMLMGFAAWFVIVEGLVGKLEWHLPISAFLKAAAGDGFGLEVFIVWAVTALGVAVLTLPRDLTGD</sequence>
<dbReference type="RefSeq" id="WP_203731682.1">
    <property type="nucleotide sequence ID" value="NZ_BAAATX010000021.1"/>
</dbReference>
<dbReference type="EMBL" id="BOML01000049">
    <property type="protein sequence ID" value="GIE04705.1"/>
    <property type="molecule type" value="Genomic_DNA"/>
</dbReference>
<name>A0ABQ3Z4H0_9ACTN</name>
<keyword evidence="1" id="KW-1133">Transmembrane helix</keyword>
<feature type="transmembrane region" description="Helical" evidence="1">
    <location>
        <begin position="38"/>
        <end position="57"/>
    </location>
</feature>
<dbReference type="Proteomes" id="UP000637628">
    <property type="component" value="Unassembled WGS sequence"/>
</dbReference>
<keyword evidence="1" id="KW-0472">Membrane</keyword>
<organism evidence="2 3">
    <name type="scientific">Paractinoplanes durhamensis</name>
    <dbReference type="NCBI Taxonomy" id="113563"/>
    <lineage>
        <taxon>Bacteria</taxon>
        <taxon>Bacillati</taxon>
        <taxon>Actinomycetota</taxon>
        <taxon>Actinomycetes</taxon>
        <taxon>Micromonosporales</taxon>
        <taxon>Micromonosporaceae</taxon>
        <taxon>Paractinoplanes</taxon>
    </lineage>
</organism>
<feature type="transmembrane region" description="Helical" evidence="1">
    <location>
        <begin position="111"/>
        <end position="132"/>
    </location>
</feature>
<protein>
    <submittedName>
        <fullName evidence="2">Uncharacterized protein</fullName>
    </submittedName>
</protein>